<dbReference type="InterPro" id="IPR009079">
    <property type="entry name" value="4_helix_cytokine-like_core"/>
</dbReference>
<dbReference type="Gene3D" id="1.20.1250.10">
    <property type="match status" value="1"/>
</dbReference>
<dbReference type="EMBL" id="JAMKFB020000008">
    <property type="protein sequence ID" value="KAL0186590.1"/>
    <property type="molecule type" value="Genomic_DNA"/>
</dbReference>
<organism evidence="1 2">
    <name type="scientific">Cirrhinus mrigala</name>
    <name type="common">Mrigala</name>
    <dbReference type="NCBI Taxonomy" id="683832"/>
    <lineage>
        <taxon>Eukaryota</taxon>
        <taxon>Metazoa</taxon>
        <taxon>Chordata</taxon>
        <taxon>Craniata</taxon>
        <taxon>Vertebrata</taxon>
        <taxon>Euteleostomi</taxon>
        <taxon>Actinopterygii</taxon>
        <taxon>Neopterygii</taxon>
        <taxon>Teleostei</taxon>
        <taxon>Ostariophysi</taxon>
        <taxon>Cypriniformes</taxon>
        <taxon>Cyprinidae</taxon>
        <taxon>Labeoninae</taxon>
        <taxon>Labeonini</taxon>
        <taxon>Cirrhinus</taxon>
    </lineage>
</organism>
<protein>
    <submittedName>
        <fullName evidence="1">Uncharacterized protein</fullName>
    </submittedName>
</protein>
<evidence type="ECO:0000313" key="1">
    <source>
        <dbReference type="EMBL" id="KAL0186590.1"/>
    </source>
</evidence>
<feature type="non-terminal residue" evidence="1">
    <location>
        <position position="57"/>
    </location>
</feature>
<dbReference type="SUPFAM" id="SSF47266">
    <property type="entry name" value="4-helical cytokines"/>
    <property type="match status" value="1"/>
</dbReference>
<sequence length="57" mass="6382">SVVCYVKAALPRVLELFNVHFKYTRGSGSAQAVVSIQNLILNIYSQRCIPSLNEELE</sequence>
<comment type="caution">
    <text evidence="1">The sequence shown here is derived from an EMBL/GenBank/DDBJ whole genome shotgun (WGS) entry which is preliminary data.</text>
</comment>
<feature type="non-terminal residue" evidence="1">
    <location>
        <position position="1"/>
    </location>
</feature>
<dbReference type="PANTHER" id="PTHR10058">
    <property type="entry name" value="MACROPHAGE COLONY STIMULATING FACTOR"/>
    <property type="match status" value="1"/>
</dbReference>
<dbReference type="PANTHER" id="PTHR10058:SF0">
    <property type="entry name" value="MACROPHAGE COLONY-STIMULATING FACTOR 1"/>
    <property type="match status" value="1"/>
</dbReference>
<dbReference type="Proteomes" id="UP001529510">
    <property type="component" value="Unassembled WGS sequence"/>
</dbReference>
<dbReference type="InterPro" id="IPR008001">
    <property type="entry name" value="MCSF-1"/>
</dbReference>
<reference evidence="1 2" key="1">
    <citation type="submission" date="2024-05" db="EMBL/GenBank/DDBJ databases">
        <title>Genome sequencing and assembly of Indian major carp, Cirrhinus mrigala (Hamilton, 1822).</title>
        <authorList>
            <person name="Mohindra V."/>
            <person name="Chowdhury L.M."/>
            <person name="Lal K."/>
            <person name="Jena J.K."/>
        </authorList>
    </citation>
    <scope>NUCLEOTIDE SEQUENCE [LARGE SCALE GENOMIC DNA]</scope>
    <source>
        <strain evidence="1">CM1030</strain>
        <tissue evidence="1">Blood</tissue>
    </source>
</reference>
<proteinExistence type="predicted"/>
<gene>
    <name evidence="1" type="ORF">M9458_018260</name>
</gene>
<evidence type="ECO:0000313" key="2">
    <source>
        <dbReference type="Proteomes" id="UP001529510"/>
    </source>
</evidence>
<keyword evidence="2" id="KW-1185">Reference proteome</keyword>
<dbReference type="AlphaFoldDB" id="A0ABD0QKM7"/>
<name>A0ABD0QKM7_CIRMR</name>
<accession>A0ABD0QKM7</accession>